<dbReference type="Gene3D" id="2.40.50.100">
    <property type="match status" value="1"/>
</dbReference>
<dbReference type="OrthoDB" id="9811735at2"/>
<sequence>MNTTELKEIIQIIEQSNVDVLKLEKDGFKIYYQKSGAILSNPELEFTEKEAPPKAKKSADEIKTEVQSKEKKESNVQLIKSPMIGTFYRRPNPDAEPLAEVGTMVNIDDPVCVLEAMKLLSEVKASIKGEITEILVEDGQLIEFNQPLFRVKVSESHD</sequence>
<keyword evidence="5 8" id="KW-0443">Lipid metabolism</keyword>
<dbReference type="PANTHER" id="PTHR45266:SF3">
    <property type="entry name" value="OXALOACETATE DECARBOXYLASE ALPHA CHAIN"/>
    <property type="match status" value="1"/>
</dbReference>
<dbReference type="UniPathway" id="UPA00094"/>
<dbReference type="RefSeq" id="WP_147667246.1">
    <property type="nucleotide sequence ID" value="NZ_VDUW01000005.1"/>
</dbReference>
<dbReference type="PRINTS" id="PR01071">
    <property type="entry name" value="ACOABIOTINCC"/>
</dbReference>
<dbReference type="InterPro" id="IPR001249">
    <property type="entry name" value="AcCoA_biotinCC"/>
</dbReference>
<evidence type="ECO:0000256" key="5">
    <source>
        <dbReference type="ARBA" id="ARBA00023098"/>
    </source>
</evidence>
<keyword evidence="7 8" id="KW-0092">Biotin</keyword>
<dbReference type="GO" id="GO:0003989">
    <property type="term" value="F:acetyl-CoA carboxylase activity"/>
    <property type="evidence" value="ECO:0007669"/>
    <property type="project" value="InterPro"/>
</dbReference>
<evidence type="ECO:0000256" key="1">
    <source>
        <dbReference type="ARBA" id="ARBA00005194"/>
    </source>
</evidence>
<dbReference type="InterPro" id="IPR000089">
    <property type="entry name" value="Biotin_lipoyl"/>
</dbReference>
<name>A0A5C8NTV6_9BACI</name>
<comment type="pathway">
    <text evidence="1 8">Lipid metabolism; fatty acid biosynthesis.</text>
</comment>
<dbReference type="InterPro" id="IPR001882">
    <property type="entry name" value="Biotin_BS"/>
</dbReference>
<keyword evidence="6 8" id="KW-0275">Fatty acid biosynthesis</keyword>
<dbReference type="EMBL" id="VDUW01000005">
    <property type="protein sequence ID" value="TXL64445.1"/>
    <property type="molecule type" value="Genomic_DNA"/>
</dbReference>
<protein>
    <recommendedName>
        <fullName evidence="2 8">Biotin carboxyl carrier protein of acetyl-CoA carboxylase</fullName>
    </recommendedName>
</protein>
<gene>
    <name evidence="11" type="primary">accB</name>
    <name evidence="11" type="ORF">FHP05_08990</name>
</gene>
<dbReference type="Proteomes" id="UP000321574">
    <property type="component" value="Unassembled WGS sequence"/>
</dbReference>
<evidence type="ECO:0000256" key="8">
    <source>
        <dbReference type="RuleBase" id="RU364072"/>
    </source>
</evidence>
<comment type="caution">
    <text evidence="11">The sequence shown here is derived from an EMBL/GenBank/DDBJ whole genome shotgun (WGS) entry which is preliminary data.</text>
</comment>
<evidence type="ECO:0000313" key="11">
    <source>
        <dbReference type="EMBL" id="TXL64445.1"/>
    </source>
</evidence>
<evidence type="ECO:0000256" key="7">
    <source>
        <dbReference type="ARBA" id="ARBA00023267"/>
    </source>
</evidence>
<evidence type="ECO:0000313" key="12">
    <source>
        <dbReference type="Proteomes" id="UP000321574"/>
    </source>
</evidence>
<accession>A0A5C8NTV6</accession>
<dbReference type="CDD" id="cd06850">
    <property type="entry name" value="biotinyl_domain"/>
    <property type="match status" value="1"/>
</dbReference>
<dbReference type="PROSITE" id="PS50968">
    <property type="entry name" value="BIOTINYL_LIPOYL"/>
    <property type="match status" value="1"/>
</dbReference>
<evidence type="ECO:0000256" key="2">
    <source>
        <dbReference type="ARBA" id="ARBA00017562"/>
    </source>
</evidence>
<proteinExistence type="predicted"/>
<dbReference type="InterPro" id="IPR011053">
    <property type="entry name" value="Single_hybrid_motif"/>
</dbReference>
<feature type="region of interest" description="Disordered" evidence="9">
    <location>
        <begin position="49"/>
        <end position="71"/>
    </location>
</feature>
<reference evidence="11 12" key="1">
    <citation type="submission" date="2019-06" db="EMBL/GenBank/DDBJ databases">
        <title>Cerasibacillus sp. nov., isolated from maize field.</title>
        <authorList>
            <person name="Lin S.-Y."/>
            <person name="Tsai C.-F."/>
            <person name="Young C.-C."/>
        </authorList>
    </citation>
    <scope>NUCLEOTIDE SEQUENCE [LARGE SCALE GENOMIC DNA]</scope>
    <source>
        <strain evidence="11 12">CC-CFT480</strain>
    </source>
</reference>
<dbReference type="AlphaFoldDB" id="A0A5C8NTV6"/>
<keyword evidence="12" id="KW-1185">Reference proteome</keyword>
<keyword evidence="4 8" id="KW-0276">Fatty acid metabolism</keyword>
<organism evidence="11 12">
    <name type="scientific">Cerasibacillus terrae</name>
    <dbReference type="NCBI Taxonomy" id="2498845"/>
    <lineage>
        <taxon>Bacteria</taxon>
        <taxon>Bacillati</taxon>
        <taxon>Bacillota</taxon>
        <taxon>Bacilli</taxon>
        <taxon>Bacillales</taxon>
        <taxon>Bacillaceae</taxon>
        <taxon>Cerasibacillus</taxon>
    </lineage>
</organism>
<keyword evidence="3 8" id="KW-0444">Lipid biosynthesis</keyword>
<evidence type="ECO:0000259" key="10">
    <source>
        <dbReference type="PROSITE" id="PS50968"/>
    </source>
</evidence>
<dbReference type="PROSITE" id="PS00188">
    <property type="entry name" value="BIOTIN"/>
    <property type="match status" value="1"/>
</dbReference>
<evidence type="ECO:0000256" key="4">
    <source>
        <dbReference type="ARBA" id="ARBA00022832"/>
    </source>
</evidence>
<dbReference type="SUPFAM" id="SSF51230">
    <property type="entry name" value="Single hybrid motif"/>
    <property type="match status" value="1"/>
</dbReference>
<feature type="domain" description="Lipoyl-binding" evidence="10">
    <location>
        <begin position="76"/>
        <end position="152"/>
    </location>
</feature>
<dbReference type="GO" id="GO:0006633">
    <property type="term" value="P:fatty acid biosynthetic process"/>
    <property type="evidence" value="ECO:0007669"/>
    <property type="project" value="UniProtKB-UniPathway"/>
</dbReference>
<evidence type="ECO:0000256" key="6">
    <source>
        <dbReference type="ARBA" id="ARBA00023160"/>
    </source>
</evidence>
<dbReference type="GO" id="GO:0009317">
    <property type="term" value="C:acetyl-CoA carboxylase complex"/>
    <property type="evidence" value="ECO:0007669"/>
    <property type="project" value="InterPro"/>
</dbReference>
<dbReference type="NCBIfam" id="TIGR00531">
    <property type="entry name" value="BCCP"/>
    <property type="match status" value="1"/>
</dbReference>
<comment type="function">
    <text evidence="8">This protein is a component of the acetyl coenzyme A carboxylase complex; first, biotin carboxylase catalyzes the carboxylation of the carrier protein and then the transcarboxylase transfers the carboxyl group to form malonyl-CoA.</text>
</comment>
<dbReference type="PANTHER" id="PTHR45266">
    <property type="entry name" value="OXALOACETATE DECARBOXYLASE ALPHA CHAIN"/>
    <property type="match status" value="1"/>
</dbReference>
<dbReference type="InterPro" id="IPR050709">
    <property type="entry name" value="Biotin_Carboxyl_Carrier/Decarb"/>
</dbReference>
<evidence type="ECO:0000256" key="3">
    <source>
        <dbReference type="ARBA" id="ARBA00022516"/>
    </source>
</evidence>
<dbReference type="Pfam" id="PF00364">
    <property type="entry name" value="Biotin_lipoyl"/>
    <property type="match status" value="1"/>
</dbReference>
<evidence type="ECO:0000256" key="9">
    <source>
        <dbReference type="SAM" id="MobiDB-lite"/>
    </source>
</evidence>